<keyword evidence="4" id="KW-1185">Reference proteome</keyword>
<feature type="domain" description="Peptidase C39" evidence="2">
    <location>
        <begin position="84"/>
        <end position="217"/>
    </location>
</feature>
<keyword evidence="1" id="KW-1133">Transmembrane helix</keyword>
<name>A0ABS3HAB9_9ENTE</name>
<dbReference type="Gene3D" id="3.90.70.10">
    <property type="entry name" value="Cysteine proteinases"/>
    <property type="match status" value="1"/>
</dbReference>
<reference evidence="3 4" key="1">
    <citation type="submission" date="2021-03" db="EMBL/GenBank/DDBJ databases">
        <title>Enterococcal diversity collection.</title>
        <authorList>
            <person name="Gilmore M.S."/>
            <person name="Schwartzman J."/>
            <person name="Van Tyne D."/>
            <person name="Martin M."/>
            <person name="Earl A.M."/>
            <person name="Manson A.L."/>
            <person name="Straub T."/>
            <person name="Salamzade R."/>
            <person name="Saavedra J."/>
            <person name="Lebreton F."/>
            <person name="Prichula J."/>
            <person name="Schaufler K."/>
            <person name="Gaca A."/>
            <person name="Sgardioli B."/>
            <person name="Wagenaar J."/>
            <person name="Strong T."/>
        </authorList>
    </citation>
    <scope>NUCLEOTIDE SEQUENCE [LARGE SCALE GENOMIC DNA]</scope>
    <source>
        <strain evidence="3 4">MJM12</strain>
    </source>
</reference>
<organism evidence="3 4">
    <name type="scientific">Candidatus Enterococcus myersii</name>
    <dbReference type="NCBI Taxonomy" id="2815322"/>
    <lineage>
        <taxon>Bacteria</taxon>
        <taxon>Bacillati</taxon>
        <taxon>Bacillota</taxon>
        <taxon>Bacilli</taxon>
        <taxon>Lactobacillales</taxon>
        <taxon>Enterococcaceae</taxon>
        <taxon>Enterococcus</taxon>
    </lineage>
</organism>
<dbReference type="InterPro" id="IPR005074">
    <property type="entry name" value="Peptidase_C39"/>
</dbReference>
<evidence type="ECO:0000259" key="2">
    <source>
        <dbReference type="PROSITE" id="PS50990"/>
    </source>
</evidence>
<evidence type="ECO:0000313" key="4">
    <source>
        <dbReference type="Proteomes" id="UP000664256"/>
    </source>
</evidence>
<dbReference type="EMBL" id="JAFLVT010000018">
    <property type="protein sequence ID" value="MBO0450403.1"/>
    <property type="molecule type" value="Genomic_DNA"/>
</dbReference>
<protein>
    <submittedName>
        <fullName evidence="3">C39 family peptidase</fullName>
    </submittedName>
</protein>
<comment type="caution">
    <text evidence="3">The sequence shown here is derived from an EMBL/GenBank/DDBJ whole genome shotgun (WGS) entry which is preliminary data.</text>
</comment>
<evidence type="ECO:0000256" key="1">
    <source>
        <dbReference type="SAM" id="Phobius"/>
    </source>
</evidence>
<evidence type="ECO:0000313" key="3">
    <source>
        <dbReference type="EMBL" id="MBO0450403.1"/>
    </source>
</evidence>
<dbReference type="Proteomes" id="UP000664256">
    <property type="component" value="Unassembled WGS sequence"/>
</dbReference>
<keyword evidence="1" id="KW-0812">Transmembrane</keyword>
<feature type="transmembrane region" description="Helical" evidence="1">
    <location>
        <begin position="12"/>
        <end position="29"/>
    </location>
</feature>
<keyword evidence="1" id="KW-0472">Membrane</keyword>
<dbReference type="PROSITE" id="PS50990">
    <property type="entry name" value="PEPTIDASE_C39"/>
    <property type="match status" value="1"/>
</dbReference>
<gene>
    <name evidence="3" type="ORF">JZO76_12825</name>
</gene>
<sequence length="225" mass="25481">MAKKKSRQPQIIFIGFCMLILGVIWLFFINPTQDTPLQSASISQEEYSQQANHTLKGNQIPTPLILQTDERWANDTYGSGDNNTLAQNGCAILSLTMVLSYFEGKEAVPQDILNWAQNNYFVAGQGTAWQIFSDFAHHYQLQYHDLGTDFQSVQHYLRQKIPVVVSVKPGRFTDVGHIMVLGAEADNQILVLDPNDTPAKATYKELFHPQDLTNEAVHYWTFTKS</sequence>
<proteinExistence type="predicted"/>
<dbReference type="InterPro" id="IPR039564">
    <property type="entry name" value="Peptidase_C39-like"/>
</dbReference>
<accession>A0ABS3HAB9</accession>
<dbReference type="Pfam" id="PF13529">
    <property type="entry name" value="Peptidase_C39_2"/>
    <property type="match status" value="1"/>
</dbReference>